<dbReference type="GO" id="GO:0005524">
    <property type="term" value="F:ATP binding"/>
    <property type="evidence" value="ECO:0007669"/>
    <property type="project" value="UniProtKB-KW"/>
</dbReference>
<organism evidence="2 3">
    <name type="scientific">Dictyobacter vulcani</name>
    <dbReference type="NCBI Taxonomy" id="2607529"/>
    <lineage>
        <taxon>Bacteria</taxon>
        <taxon>Bacillati</taxon>
        <taxon>Chloroflexota</taxon>
        <taxon>Ktedonobacteria</taxon>
        <taxon>Ktedonobacterales</taxon>
        <taxon>Dictyobacteraceae</taxon>
        <taxon>Dictyobacter</taxon>
    </lineage>
</organism>
<feature type="domain" description="IstB-like ATP-binding" evidence="1">
    <location>
        <begin position="121"/>
        <end position="233"/>
    </location>
</feature>
<protein>
    <submittedName>
        <fullName evidence="2">ATP-binding protein</fullName>
    </submittedName>
</protein>
<dbReference type="InterPro" id="IPR002611">
    <property type="entry name" value="IstB_ATP-bd"/>
</dbReference>
<dbReference type="Pfam" id="PF01695">
    <property type="entry name" value="IstB_IS21"/>
    <property type="match status" value="1"/>
</dbReference>
<dbReference type="RefSeq" id="WP_151757520.1">
    <property type="nucleotide sequence ID" value="NZ_BKZW01000002.1"/>
</dbReference>
<sequence>MDRVTNWIQTTQREMEHQRKAHAKQPTITKECSDPQPCPVCKGAGYLRVEVPVGHPQFGKPFPCQCSIEQIQQHKQQQLIKLSGIHTLERFRAASFETYNPFIQGVREAYMQAFEFACQPKGWLILIGEYGCGKTHLAVSIAKKQIEAGNLVLFQVVPRLLDYLRAAFSPNAEQDYDERFQQLCNTDLLILDDFGTQNNTPWAADKLFQLLNHRYNAQAPTVITMNTASWEQVETRLHSRFNDKHLVRQLKMDHAQDYRIHGQ</sequence>
<keyword evidence="2" id="KW-0547">Nucleotide-binding</keyword>
<comment type="caution">
    <text evidence="2">The sequence shown here is derived from an EMBL/GenBank/DDBJ whole genome shotgun (WGS) entry which is preliminary data.</text>
</comment>
<name>A0A5J4KTB3_9CHLR</name>
<keyword evidence="3" id="KW-1185">Reference proteome</keyword>
<dbReference type="GO" id="GO:0006260">
    <property type="term" value="P:DNA replication"/>
    <property type="evidence" value="ECO:0007669"/>
    <property type="project" value="TreeGrafter"/>
</dbReference>
<dbReference type="PANTHER" id="PTHR30050:SF4">
    <property type="entry name" value="ATP-BINDING PROTEIN RV3427C IN INSERTION SEQUENCE-RELATED"/>
    <property type="match status" value="1"/>
</dbReference>
<evidence type="ECO:0000313" key="2">
    <source>
        <dbReference type="EMBL" id="GER89657.1"/>
    </source>
</evidence>
<dbReference type="InterPro" id="IPR027417">
    <property type="entry name" value="P-loop_NTPase"/>
</dbReference>
<dbReference type="Proteomes" id="UP000326912">
    <property type="component" value="Unassembled WGS sequence"/>
</dbReference>
<reference evidence="2 3" key="1">
    <citation type="submission" date="2019-10" db="EMBL/GenBank/DDBJ databases">
        <title>Dictyobacter vulcani sp. nov., within the class Ktedonobacteria, isolated from soil of volcanic Mt. Zao.</title>
        <authorList>
            <person name="Zheng Y."/>
            <person name="Wang C.M."/>
            <person name="Sakai Y."/>
            <person name="Abe K."/>
            <person name="Yokota A."/>
            <person name="Yabe S."/>
        </authorList>
    </citation>
    <scope>NUCLEOTIDE SEQUENCE [LARGE SCALE GENOMIC DNA]</scope>
    <source>
        <strain evidence="2 3">W12</strain>
    </source>
</reference>
<evidence type="ECO:0000259" key="1">
    <source>
        <dbReference type="Pfam" id="PF01695"/>
    </source>
</evidence>
<dbReference type="SUPFAM" id="SSF52540">
    <property type="entry name" value="P-loop containing nucleoside triphosphate hydrolases"/>
    <property type="match status" value="1"/>
</dbReference>
<gene>
    <name evidence="2" type="ORF">KDW_38190</name>
</gene>
<keyword evidence="2" id="KW-0067">ATP-binding</keyword>
<dbReference type="PANTHER" id="PTHR30050">
    <property type="entry name" value="CHROMOSOMAL REPLICATION INITIATOR PROTEIN DNAA"/>
    <property type="match status" value="1"/>
</dbReference>
<proteinExistence type="predicted"/>
<dbReference type="CDD" id="cd00009">
    <property type="entry name" value="AAA"/>
    <property type="match status" value="1"/>
</dbReference>
<dbReference type="Gene3D" id="3.40.50.300">
    <property type="entry name" value="P-loop containing nucleotide triphosphate hydrolases"/>
    <property type="match status" value="1"/>
</dbReference>
<dbReference type="EMBL" id="BKZW01000002">
    <property type="protein sequence ID" value="GER89657.1"/>
    <property type="molecule type" value="Genomic_DNA"/>
</dbReference>
<evidence type="ECO:0000313" key="3">
    <source>
        <dbReference type="Proteomes" id="UP000326912"/>
    </source>
</evidence>
<accession>A0A5J4KTB3</accession>
<dbReference type="AlphaFoldDB" id="A0A5J4KTB3"/>